<dbReference type="Gene3D" id="3.90.1170.50">
    <property type="entry name" value="Aldehyde oxidase/xanthine dehydrogenase, a/b hammerhead"/>
    <property type="match status" value="1"/>
</dbReference>
<dbReference type="InterPro" id="IPR016208">
    <property type="entry name" value="Ald_Oxase/xanthine_DH-like"/>
</dbReference>
<dbReference type="InterPro" id="IPR046867">
    <property type="entry name" value="AldOxase/xan_DH_MoCoBD2"/>
</dbReference>
<dbReference type="Proteomes" id="UP001247754">
    <property type="component" value="Unassembled WGS sequence"/>
</dbReference>
<gene>
    <name evidence="5" type="ORF">RGD00_07445</name>
</gene>
<dbReference type="InterPro" id="IPR008274">
    <property type="entry name" value="AldOxase/xan_DH_MoCoBD1"/>
</dbReference>
<feature type="domain" description="Aldehyde oxidase/xanthine dehydrogenase a/b hammerhead" evidence="4">
    <location>
        <begin position="49"/>
        <end position="169"/>
    </location>
</feature>
<protein>
    <submittedName>
        <fullName evidence="5">Xanthine dehydrogenase family protein molybdopterin-binding subunit</fullName>
    </submittedName>
</protein>
<dbReference type="SUPFAM" id="SSF56003">
    <property type="entry name" value="Molybdenum cofactor-binding domain"/>
    <property type="match status" value="1"/>
</dbReference>
<reference evidence="5 6" key="1">
    <citation type="submission" date="2023-09" db="EMBL/GenBank/DDBJ databases">
        <title>Xinfangfangia sedmenti sp. nov., isolated the sedment.</title>
        <authorList>
            <person name="Xu L."/>
        </authorList>
    </citation>
    <scope>NUCLEOTIDE SEQUENCE [LARGE SCALE GENOMIC DNA]</scope>
    <source>
        <strain evidence="5 6">LG-4</strain>
    </source>
</reference>
<dbReference type="Pfam" id="PF20256">
    <property type="entry name" value="MoCoBD_2"/>
    <property type="match status" value="1"/>
</dbReference>
<keyword evidence="2" id="KW-0560">Oxidoreductase</keyword>
<comment type="caution">
    <text evidence="5">The sequence shown here is derived from an EMBL/GenBank/DDBJ whole genome shotgun (WGS) entry which is preliminary data.</text>
</comment>
<organism evidence="5 6">
    <name type="scientific">Ruixingdingia sedimenti</name>
    <dbReference type="NCBI Taxonomy" id="3073604"/>
    <lineage>
        <taxon>Bacteria</taxon>
        <taxon>Pseudomonadati</taxon>
        <taxon>Pseudomonadota</taxon>
        <taxon>Alphaproteobacteria</taxon>
        <taxon>Rhodobacterales</taxon>
        <taxon>Paracoccaceae</taxon>
        <taxon>Ruixingdingia</taxon>
    </lineage>
</organism>
<dbReference type="InterPro" id="IPR000674">
    <property type="entry name" value="Ald_Oxase/Xan_DH_a/b"/>
</dbReference>
<sequence length="808" mass="86251">MNRHVDPPPAGQMTAPDRPRSIAGEGAGPANHTGIGAPLPRVEDARLVTGLGRFAGNVSEPRQLYGYVLRSPVGHARIRGIDATGAADVPGLVAVLTGEDYAADGLGLIPCVSIPPTITGKTYHKTPFAPLARDRVLCVGAEVAFVVAETAEAAEDAAERIVVDYDPLPVAATVEAAIAPDAPLVWPEAQGNVCFRHEIGDAAATEAAFARAHHITRARIRNQRLAGVPMEPRTCVGRFDPADGRWHLTSSTANPHRIRLLLAEHIFKVPAHRIRVTAGDVGGGFGTKGGLYPEEILVLWAAWRVGRPVKWVCGRSESFLADFNGRDQVADAEMALDDQGRVLALRVAVNHNLGCMLGPSTAHPPLVGTRMLSGVYAFPAMHVSINGIFTNSRTLTTYRGAGRPEATMIVERMMDMAAVELGMDPVDIRRRNFIQPGQMPYRTAIGEVYDCGEFEAITDATLRLADWDGFDARRATSAARGRLRGRGLSCYIEVCATISERMEVRFDSTGAVSVLAGTFSYGQGHETTYAQMISEWLGQPIDRIRFVQGDTDVIATGRGSFGSRSMTVGGSALKEACQLVIDKGRRAAAILLDMDEDDLTFAEGTYRGAGKAMRLDEVAKAMFSWGAPRPMPADMRNGLEGVGFFTAEPQNYPNGCYVAEVEIDPDTGDITLDRLAGVDDVGTVVNPLLLEGQVIGGAAQAVGQALKEAVVHDAQGQVLSGSFTDYAMPRAADFPRMMLDTRAVPTRTNPLGVKGGAETGTIGLPPAIVGAAVDALRPYGVRDMAMPLIPQRIWEAIDAAPPQKDPAA</sequence>
<accession>A0ABU1F6C9</accession>
<dbReference type="PANTHER" id="PTHR11908:SF132">
    <property type="entry name" value="ALDEHYDE OXIDASE 1-RELATED"/>
    <property type="match status" value="1"/>
</dbReference>
<evidence type="ECO:0000313" key="5">
    <source>
        <dbReference type="EMBL" id="MDR5652432.1"/>
    </source>
</evidence>
<evidence type="ECO:0000256" key="2">
    <source>
        <dbReference type="ARBA" id="ARBA00023002"/>
    </source>
</evidence>
<dbReference type="EMBL" id="JAVKPH010000006">
    <property type="protein sequence ID" value="MDR5652432.1"/>
    <property type="molecule type" value="Genomic_DNA"/>
</dbReference>
<dbReference type="Pfam" id="PF02738">
    <property type="entry name" value="MoCoBD_1"/>
    <property type="match status" value="1"/>
</dbReference>
<evidence type="ECO:0000256" key="3">
    <source>
        <dbReference type="SAM" id="MobiDB-lite"/>
    </source>
</evidence>
<evidence type="ECO:0000256" key="1">
    <source>
        <dbReference type="ARBA" id="ARBA00022505"/>
    </source>
</evidence>
<feature type="region of interest" description="Disordered" evidence="3">
    <location>
        <begin position="1"/>
        <end position="38"/>
    </location>
</feature>
<dbReference type="InterPro" id="IPR037165">
    <property type="entry name" value="AldOxase/xan_DH_Mopterin-bd_sf"/>
</dbReference>
<dbReference type="Gene3D" id="3.30.365.10">
    <property type="entry name" value="Aldehyde oxidase/xanthine dehydrogenase, molybdopterin binding domain"/>
    <property type="match status" value="4"/>
</dbReference>
<dbReference type="Pfam" id="PF01315">
    <property type="entry name" value="Ald_Xan_dh_C"/>
    <property type="match status" value="1"/>
</dbReference>
<dbReference type="PANTHER" id="PTHR11908">
    <property type="entry name" value="XANTHINE DEHYDROGENASE"/>
    <property type="match status" value="1"/>
</dbReference>
<name>A0ABU1F6C9_9RHOB</name>
<dbReference type="SUPFAM" id="SSF54665">
    <property type="entry name" value="CO dehydrogenase molybdoprotein N-domain-like"/>
    <property type="match status" value="1"/>
</dbReference>
<keyword evidence="1" id="KW-0500">Molybdenum</keyword>
<evidence type="ECO:0000313" key="6">
    <source>
        <dbReference type="Proteomes" id="UP001247754"/>
    </source>
</evidence>
<proteinExistence type="predicted"/>
<dbReference type="InterPro" id="IPR036856">
    <property type="entry name" value="Ald_Oxase/Xan_DH_a/b_sf"/>
</dbReference>
<dbReference type="SMART" id="SM01008">
    <property type="entry name" value="Ald_Xan_dh_C"/>
    <property type="match status" value="1"/>
</dbReference>
<keyword evidence="6" id="KW-1185">Reference proteome</keyword>
<evidence type="ECO:0000259" key="4">
    <source>
        <dbReference type="SMART" id="SM01008"/>
    </source>
</evidence>